<dbReference type="Gene3D" id="3.30.420.10">
    <property type="entry name" value="Ribonuclease H-like superfamily/Ribonuclease H"/>
    <property type="match status" value="1"/>
</dbReference>
<evidence type="ECO:0000256" key="5">
    <source>
        <dbReference type="ARBA" id="ARBA00022839"/>
    </source>
</evidence>
<dbReference type="EMBL" id="ODYU01005548">
    <property type="protein sequence ID" value="SOQ46502.1"/>
    <property type="molecule type" value="Genomic_DNA"/>
</dbReference>
<dbReference type="GO" id="GO:0008296">
    <property type="term" value="F:3'-5'-DNA exonuclease activity"/>
    <property type="evidence" value="ECO:0007669"/>
    <property type="project" value="TreeGrafter"/>
</dbReference>
<evidence type="ECO:0000256" key="4">
    <source>
        <dbReference type="ARBA" id="ARBA00022801"/>
    </source>
</evidence>
<dbReference type="GO" id="GO:0006308">
    <property type="term" value="P:DNA catabolic process"/>
    <property type="evidence" value="ECO:0007669"/>
    <property type="project" value="TreeGrafter"/>
</dbReference>
<dbReference type="InterPro" id="IPR040393">
    <property type="entry name" value="TREX1/2"/>
</dbReference>
<name>A0A2H1W0Y5_SPOFR</name>
<proteinExistence type="predicted"/>
<dbReference type="PANTHER" id="PTHR13058:SF19">
    <property type="entry name" value="LD40940P"/>
    <property type="match status" value="1"/>
</dbReference>
<evidence type="ECO:0000256" key="6">
    <source>
        <dbReference type="ARBA" id="ARBA00022842"/>
    </source>
</evidence>
<keyword evidence="4" id="KW-0378">Hydrolase</keyword>
<sequence>MSSIQTFVFIDFATNYKDENVLYNLCLLPVPRQQFLEPNNTTPPQDLFIVFSLKKISIADFHKINGFINQQKKPVCIFAHNGNRFDFIVLRRQLNKLNMELASDVLVADCMYAFHDILENKSQGGAVREYYWEPYVKPNVDYTLFNVYNRVVINNRVPVQPHRSRDDTYMIFRISHVLGQKFLDWADNPIKRRRCREVQDGPIQRR</sequence>
<comment type="cofactor">
    <cofactor evidence="1">
        <name>Mg(2+)</name>
        <dbReference type="ChEBI" id="CHEBI:18420"/>
    </cofactor>
</comment>
<dbReference type="PANTHER" id="PTHR13058">
    <property type="entry name" value="THREE PRIME REPAIR EXONUCLEASE 1, 2"/>
    <property type="match status" value="1"/>
</dbReference>
<evidence type="ECO:0000313" key="7">
    <source>
        <dbReference type="EMBL" id="SOQ46502.1"/>
    </source>
</evidence>
<gene>
    <name evidence="7" type="ORF">SFRICE_007629</name>
</gene>
<dbReference type="AlphaFoldDB" id="A0A2H1W0Y5"/>
<dbReference type="InterPro" id="IPR012337">
    <property type="entry name" value="RNaseH-like_sf"/>
</dbReference>
<dbReference type="GO" id="GO:0046872">
    <property type="term" value="F:metal ion binding"/>
    <property type="evidence" value="ECO:0007669"/>
    <property type="project" value="UniProtKB-KW"/>
</dbReference>
<dbReference type="SUPFAM" id="SSF53098">
    <property type="entry name" value="Ribonuclease H-like"/>
    <property type="match status" value="1"/>
</dbReference>
<evidence type="ECO:0000256" key="2">
    <source>
        <dbReference type="ARBA" id="ARBA00022722"/>
    </source>
</evidence>
<keyword evidence="2" id="KW-0540">Nuclease</keyword>
<keyword evidence="5" id="KW-0269">Exonuclease</keyword>
<dbReference type="GO" id="GO:0005737">
    <property type="term" value="C:cytoplasm"/>
    <property type="evidence" value="ECO:0007669"/>
    <property type="project" value="TreeGrafter"/>
</dbReference>
<keyword evidence="3" id="KW-0479">Metal-binding</keyword>
<reference evidence="7" key="1">
    <citation type="submission" date="2016-07" db="EMBL/GenBank/DDBJ databases">
        <authorList>
            <person name="Bretaudeau A."/>
        </authorList>
    </citation>
    <scope>NUCLEOTIDE SEQUENCE</scope>
    <source>
        <strain evidence="7">Rice</strain>
        <tissue evidence="7">Whole body</tissue>
    </source>
</reference>
<evidence type="ECO:0000256" key="3">
    <source>
        <dbReference type="ARBA" id="ARBA00022723"/>
    </source>
</evidence>
<keyword evidence="6" id="KW-0460">Magnesium</keyword>
<evidence type="ECO:0000256" key="1">
    <source>
        <dbReference type="ARBA" id="ARBA00001946"/>
    </source>
</evidence>
<accession>A0A2H1W0Y5</accession>
<protein>
    <submittedName>
        <fullName evidence="7">SFRICE_007629</fullName>
    </submittedName>
</protein>
<dbReference type="InterPro" id="IPR036397">
    <property type="entry name" value="RNaseH_sf"/>
</dbReference>
<dbReference type="GO" id="GO:0003676">
    <property type="term" value="F:nucleic acid binding"/>
    <property type="evidence" value="ECO:0007669"/>
    <property type="project" value="InterPro"/>
</dbReference>
<organism evidence="7">
    <name type="scientific">Spodoptera frugiperda</name>
    <name type="common">Fall armyworm</name>
    <dbReference type="NCBI Taxonomy" id="7108"/>
    <lineage>
        <taxon>Eukaryota</taxon>
        <taxon>Metazoa</taxon>
        <taxon>Ecdysozoa</taxon>
        <taxon>Arthropoda</taxon>
        <taxon>Hexapoda</taxon>
        <taxon>Insecta</taxon>
        <taxon>Pterygota</taxon>
        <taxon>Neoptera</taxon>
        <taxon>Endopterygota</taxon>
        <taxon>Lepidoptera</taxon>
        <taxon>Glossata</taxon>
        <taxon>Ditrysia</taxon>
        <taxon>Noctuoidea</taxon>
        <taxon>Noctuidae</taxon>
        <taxon>Amphipyrinae</taxon>
        <taxon>Spodoptera</taxon>
    </lineage>
</organism>